<name>A0A198A650_9BACL</name>
<gene>
    <name evidence="4" type="ORF">A8708_01720</name>
</gene>
<evidence type="ECO:0000256" key="1">
    <source>
        <dbReference type="ARBA" id="ARBA00043985"/>
    </source>
</evidence>
<dbReference type="RefSeq" id="WP_068666160.1">
    <property type="nucleotide sequence ID" value="NZ_LYPB01000073.1"/>
</dbReference>
<dbReference type="AlphaFoldDB" id="A0A198A650"/>
<comment type="caution">
    <text evidence="4">The sequence shown here is derived from an EMBL/GenBank/DDBJ whole genome shotgun (WGS) entry which is preliminary data.</text>
</comment>
<dbReference type="STRING" id="1850517.A8708_01720"/>
<protein>
    <submittedName>
        <fullName evidence="4">Phage shock protein A</fullName>
    </submittedName>
</protein>
<accession>A0A198A650</accession>
<feature type="region of interest" description="Disordered" evidence="3">
    <location>
        <begin position="180"/>
        <end position="207"/>
    </location>
</feature>
<evidence type="ECO:0000256" key="3">
    <source>
        <dbReference type="SAM" id="MobiDB-lite"/>
    </source>
</evidence>
<comment type="similarity">
    <text evidence="1">Belongs to the PspA/Vipp/IM30 family.</text>
</comment>
<evidence type="ECO:0000313" key="5">
    <source>
        <dbReference type="Proteomes" id="UP000078454"/>
    </source>
</evidence>
<dbReference type="EMBL" id="LYPB01000073">
    <property type="protein sequence ID" value="OAS16969.1"/>
    <property type="molecule type" value="Genomic_DNA"/>
</dbReference>
<dbReference type="PANTHER" id="PTHR31088">
    <property type="entry name" value="MEMBRANE-ASSOCIATED PROTEIN VIPP1, CHLOROPLASTIC"/>
    <property type="match status" value="1"/>
</dbReference>
<dbReference type="PANTHER" id="PTHR31088:SF6">
    <property type="entry name" value="PHAGE SHOCK PROTEIN A"/>
    <property type="match status" value="1"/>
</dbReference>
<evidence type="ECO:0000256" key="2">
    <source>
        <dbReference type="SAM" id="Coils"/>
    </source>
</evidence>
<reference evidence="4 5" key="1">
    <citation type="submission" date="2016-05" db="EMBL/GenBank/DDBJ databases">
        <title>Paenibacillus sp. 1ZS3-15 nov., isolated from the rhizosphere soil.</title>
        <authorList>
            <person name="Zhang X.X."/>
            <person name="Zhang J."/>
        </authorList>
    </citation>
    <scope>NUCLEOTIDE SEQUENCE [LARGE SCALE GENOMIC DNA]</scope>
    <source>
        <strain evidence="4 5">1ZS3-15</strain>
    </source>
</reference>
<feature type="coiled-coil region" evidence="2">
    <location>
        <begin position="69"/>
        <end position="135"/>
    </location>
</feature>
<sequence length="226" mass="25555">MGIFKRLRDMTMASINDLLDKAEDPVKMLNQFLRDMEEDILEAESAVAKQIAIEKKFKLQVEESEEMVTKRTEQAMKALEAGNEDLARRALEDKKEHQGRYDELKRQYDLAKTNADQLRAQLTEMKDEFTKMKNKKDLLIARAETAKAQKQINQAMSGFGTDNAAKGFDRMSEKVLQMEAEAQASGEIRAKNRSLDDELDSLGASSSGIDDELAAMRAKLAEKKQS</sequence>
<organism evidence="4 5">
    <name type="scientific">Paenibacillus oryzisoli</name>
    <dbReference type="NCBI Taxonomy" id="1850517"/>
    <lineage>
        <taxon>Bacteria</taxon>
        <taxon>Bacillati</taxon>
        <taxon>Bacillota</taxon>
        <taxon>Bacilli</taxon>
        <taxon>Bacillales</taxon>
        <taxon>Paenibacillaceae</taxon>
        <taxon>Paenibacillus</taxon>
    </lineage>
</organism>
<dbReference type="OrthoDB" id="9779630at2"/>
<evidence type="ECO:0000313" key="4">
    <source>
        <dbReference type="EMBL" id="OAS16969.1"/>
    </source>
</evidence>
<dbReference type="Pfam" id="PF04012">
    <property type="entry name" value="PspA_IM30"/>
    <property type="match status" value="1"/>
</dbReference>
<dbReference type="InterPro" id="IPR007157">
    <property type="entry name" value="PspA_VIPP1"/>
</dbReference>
<proteinExistence type="inferred from homology"/>
<dbReference type="Proteomes" id="UP000078454">
    <property type="component" value="Unassembled WGS sequence"/>
</dbReference>
<keyword evidence="2" id="KW-0175">Coiled coil</keyword>
<keyword evidence="5" id="KW-1185">Reference proteome</keyword>